<sequence>MAASSIRGLRLIKSLERYAAETKNFDSTVILNNMKFAAASDGFLKGTFTVERGMCNAAGYAHGGCMASFIDSLSFISHMTYPNGKIGWTTNMTVNFLMAAKIGEQISVEAQLIKLGKISVCETTLKNQAGVLLVKGITTFSVGADDIDDFVKRAMYIEDEKSNGNLKKGGK</sequence>
<organism evidence="1 2">
    <name type="scientific">Dendrolimus kikuchii</name>
    <dbReference type="NCBI Taxonomy" id="765133"/>
    <lineage>
        <taxon>Eukaryota</taxon>
        <taxon>Metazoa</taxon>
        <taxon>Ecdysozoa</taxon>
        <taxon>Arthropoda</taxon>
        <taxon>Hexapoda</taxon>
        <taxon>Insecta</taxon>
        <taxon>Pterygota</taxon>
        <taxon>Neoptera</taxon>
        <taxon>Endopterygota</taxon>
        <taxon>Lepidoptera</taxon>
        <taxon>Glossata</taxon>
        <taxon>Ditrysia</taxon>
        <taxon>Bombycoidea</taxon>
        <taxon>Lasiocampidae</taxon>
        <taxon>Dendrolimus</taxon>
    </lineage>
</organism>
<accession>A0ACC1CVG3</accession>
<name>A0ACC1CVG3_9NEOP</name>
<reference evidence="1 2" key="1">
    <citation type="journal article" date="2021" name="Front. Genet.">
        <title>Chromosome-Level Genome Assembly Reveals Significant Gene Expansion in the Toll and IMD Signaling Pathways of Dendrolimus kikuchii.</title>
        <authorList>
            <person name="Zhou J."/>
            <person name="Wu P."/>
            <person name="Xiong Z."/>
            <person name="Liu N."/>
            <person name="Zhao N."/>
            <person name="Ji M."/>
            <person name="Qiu Y."/>
            <person name="Yang B."/>
        </authorList>
    </citation>
    <scope>NUCLEOTIDE SEQUENCE [LARGE SCALE GENOMIC DNA]</scope>
    <source>
        <strain evidence="1">Ann1</strain>
    </source>
</reference>
<keyword evidence="2" id="KW-1185">Reference proteome</keyword>
<gene>
    <name evidence="1" type="ORF">K1T71_009398</name>
</gene>
<protein>
    <submittedName>
        <fullName evidence="1">Uncharacterized protein</fullName>
    </submittedName>
</protein>
<comment type="caution">
    <text evidence="1">The sequence shown here is derived from an EMBL/GenBank/DDBJ whole genome shotgun (WGS) entry which is preliminary data.</text>
</comment>
<dbReference type="Proteomes" id="UP000824533">
    <property type="component" value="Linkage Group LG16"/>
</dbReference>
<proteinExistence type="predicted"/>
<evidence type="ECO:0000313" key="2">
    <source>
        <dbReference type="Proteomes" id="UP000824533"/>
    </source>
</evidence>
<evidence type="ECO:0000313" key="1">
    <source>
        <dbReference type="EMBL" id="KAJ0175257.1"/>
    </source>
</evidence>
<dbReference type="EMBL" id="CM034402">
    <property type="protein sequence ID" value="KAJ0175257.1"/>
    <property type="molecule type" value="Genomic_DNA"/>
</dbReference>